<reference evidence="3" key="2">
    <citation type="submission" date="2020-08" db="EMBL/GenBank/DDBJ databases">
        <authorList>
            <person name="Kikuchi T."/>
        </authorList>
    </citation>
    <scope>NUCLEOTIDE SEQUENCE</scope>
    <source>
        <strain evidence="2">Ka4C1</strain>
    </source>
</reference>
<dbReference type="PANTHER" id="PTHR43943">
    <property type="entry name" value="DEHYDROGENASE/REDUCTASE (SDR FAMILY) MEMBER 4"/>
    <property type="match status" value="1"/>
</dbReference>
<dbReference type="AlphaFoldDB" id="A0A1I7RMW1"/>
<evidence type="ECO:0000313" key="3">
    <source>
        <dbReference type="EMBL" id="CAG9125410.1"/>
    </source>
</evidence>
<gene>
    <name evidence="2" type="ORF">BXYJ_LOCUS12754</name>
</gene>
<dbReference type="InterPro" id="IPR036291">
    <property type="entry name" value="NAD(P)-bd_dom_sf"/>
</dbReference>
<evidence type="ECO:0000313" key="2">
    <source>
        <dbReference type="EMBL" id="CAD5232663.1"/>
    </source>
</evidence>
<evidence type="ECO:0000313" key="4">
    <source>
        <dbReference type="Proteomes" id="UP000095284"/>
    </source>
</evidence>
<dbReference type="Proteomes" id="UP000582659">
    <property type="component" value="Unassembled WGS sequence"/>
</dbReference>
<protein>
    <submittedName>
        <fullName evidence="2">(pine wood nematode) hypothetical protein</fullName>
    </submittedName>
</protein>
<dbReference type="WBParaSite" id="BXY_0204700.1">
    <property type="protein sequence ID" value="BXY_0204700.1"/>
    <property type="gene ID" value="BXY_0204700"/>
</dbReference>
<dbReference type="PRINTS" id="PR00080">
    <property type="entry name" value="SDRFAMILY"/>
</dbReference>
<dbReference type="Gene3D" id="3.40.50.720">
    <property type="entry name" value="NAD(P)-binding Rossmann-like Domain"/>
    <property type="match status" value="1"/>
</dbReference>
<dbReference type="GO" id="GO:0004090">
    <property type="term" value="F:carbonyl reductase (NADPH) activity"/>
    <property type="evidence" value="ECO:0007669"/>
    <property type="project" value="TreeGrafter"/>
</dbReference>
<accession>A0A1I7RMW1</accession>
<dbReference type="NCBIfam" id="NF005559">
    <property type="entry name" value="PRK07231.1"/>
    <property type="match status" value="1"/>
</dbReference>
<dbReference type="Proteomes" id="UP000095284">
    <property type="component" value="Unplaced"/>
</dbReference>
<dbReference type="OrthoDB" id="1669814at2759"/>
<dbReference type="SUPFAM" id="SSF51735">
    <property type="entry name" value="NAD(P)-binding Rossmann-fold domains"/>
    <property type="match status" value="1"/>
</dbReference>
<dbReference type="eggNOG" id="KOG0725">
    <property type="taxonomic scope" value="Eukaryota"/>
</dbReference>
<evidence type="ECO:0000256" key="1">
    <source>
        <dbReference type="ARBA" id="ARBA00006484"/>
    </source>
</evidence>
<name>A0A1I7RMW1_BURXY</name>
<dbReference type="Pfam" id="PF13561">
    <property type="entry name" value="adh_short_C2"/>
    <property type="match status" value="1"/>
</dbReference>
<evidence type="ECO:0000313" key="6">
    <source>
        <dbReference type="WBParaSite" id="BXY_0204700.1"/>
    </source>
</evidence>
<sequence>MAYSKYNSRRLEGKVALLTASTEGIGYATAERLAHEGAKVVISSRNETNVKKALQQLIDSGIPSENVSGTVCHAGNPAHRQHLVDFALQKFGKIDILFNNAGINPAVGEILDVTTSQYDKLMDVNIKATFLMSRLVAEHMKRNGGGVIIFNATVGAFSAKRGILTYSMLKSALLALTPALAHELAPYNIRVNTVAPGAIETRMGSIMFDKNNPRYKLVESNGIFWWLNRRGQPSDIAASVAYLVSDDAKFVTGENHLVTGGTDCRL</sequence>
<comment type="similarity">
    <text evidence="1">Belongs to the short-chain dehydrogenases/reductases (SDR) family.</text>
</comment>
<keyword evidence="5" id="KW-1185">Reference proteome</keyword>
<dbReference type="PRINTS" id="PR00081">
    <property type="entry name" value="GDHRDH"/>
</dbReference>
<dbReference type="EMBL" id="CAJFCV020000005">
    <property type="protein sequence ID" value="CAG9125410.1"/>
    <property type="molecule type" value="Genomic_DNA"/>
</dbReference>
<dbReference type="InterPro" id="IPR002347">
    <property type="entry name" value="SDR_fam"/>
</dbReference>
<dbReference type="EMBL" id="CAJFDI010000005">
    <property type="protein sequence ID" value="CAD5232663.1"/>
    <property type="molecule type" value="Genomic_DNA"/>
</dbReference>
<dbReference type="PANTHER" id="PTHR43943:SF2">
    <property type="entry name" value="DEHYDROGENASE_REDUCTASE 4"/>
    <property type="match status" value="1"/>
</dbReference>
<reference evidence="6" key="1">
    <citation type="submission" date="2016-11" db="UniProtKB">
        <authorList>
            <consortium name="WormBaseParasite"/>
        </authorList>
    </citation>
    <scope>IDENTIFICATION</scope>
</reference>
<proteinExistence type="inferred from homology"/>
<dbReference type="Proteomes" id="UP000659654">
    <property type="component" value="Unassembled WGS sequence"/>
</dbReference>
<evidence type="ECO:0000313" key="5">
    <source>
        <dbReference type="Proteomes" id="UP000659654"/>
    </source>
</evidence>
<organism evidence="4 6">
    <name type="scientific">Bursaphelenchus xylophilus</name>
    <name type="common">Pinewood nematode worm</name>
    <name type="synonym">Aphelenchoides xylophilus</name>
    <dbReference type="NCBI Taxonomy" id="6326"/>
    <lineage>
        <taxon>Eukaryota</taxon>
        <taxon>Metazoa</taxon>
        <taxon>Ecdysozoa</taxon>
        <taxon>Nematoda</taxon>
        <taxon>Chromadorea</taxon>
        <taxon>Rhabditida</taxon>
        <taxon>Tylenchina</taxon>
        <taxon>Tylenchomorpha</taxon>
        <taxon>Aphelenchoidea</taxon>
        <taxon>Aphelenchoididae</taxon>
        <taxon>Bursaphelenchus</taxon>
    </lineage>
</organism>
<dbReference type="FunFam" id="3.40.50.720:FF:000084">
    <property type="entry name" value="Short-chain dehydrogenase reductase"/>
    <property type="match status" value="1"/>
</dbReference>
<dbReference type="SMR" id="A0A1I7RMW1"/>